<protein>
    <recommendedName>
        <fullName evidence="8">tRNA(Ile)-lysidine synthase</fullName>
        <ecNumber evidence="8">6.3.4.19</ecNumber>
    </recommendedName>
    <alternativeName>
        <fullName evidence="8">tRNA(Ile)-2-lysyl-cytidine synthase</fullName>
    </alternativeName>
    <alternativeName>
        <fullName evidence="8">tRNA(Ile)-lysidine synthetase</fullName>
    </alternativeName>
</protein>
<dbReference type="Gene3D" id="3.30.465.60">
    <property type="match status" value="1"/>
</dbReference>
<dbReference type="EMBL" id="WUBI01000010">
    <property type="protein sequence ID" value="MWV47561.1"/>
    <property type="molecule type" value="Genomic_DNA"/>
</dbReference>
<dbReference type="CDD" id="cd01992">
    <property type="entry name" value="TilS_N"/>
    <property type="match status" value="1"/>
</dbReference>
<dbReference type="Gene3D" id="3.40.50.620">
    <property type="entry name" value="HUPs"/>
    <property type="match status" value="1"/>
</dbReference>
<evidence type="ECO:0000256" key="5">
    <source>
        <dbReference type="ARBA" id="ARBA00022741"/>
    </source>
</evidence>
<dbReference type="NCBIfam" id="TIGR02433">
    <property type="entry name" value="lysidine_TilS_C"/>
    <property type="match status" value="1"/>
</dbReference>
<dbReference type="HAMAP" id="MF_01161">
    <property type="entry name" value="tRNA_Ile_lys_synt"/>
    <property type="match status" value="1"/>
</dbReference>
<comment type="subcellular location">
    <subcellularLocation>
        <location evidence="1 8">Cytoplasm</location>
    </subcellularLocation>
</comment>
<comment type="similarity">
    <text evidence="8">Belongs to the tRNA(Ile)-lysidine synthase family.</text>
</comment>
<dbReference type="InterPro" id="IPR012796">
    <property type="entry name" value="Lysidine-tRNA-synth_C"/>
</dbReference>
<dbReference type="SUPFAM" id="SSF52402">
    <property type="entry name" value="Adenine nucleotide alpha hydrolases-like"/>
    <property type="match status" value="1"/>
</dbReference>
<dbReference type="InterPro" id="IPR011063">
    <property type="entry name" value="TilS/TtcA_N"/>
</dbReference>
<dbReference type="AlphaFoldDB" id="A0A7X3IQ63"/>
<dbReference type="GO" id="GO:0005524">
    <property type="term" value="F:ATP binding"/>
    <property type="evidence" value="ECO:0007669"/>
    <property type="project" value="UniProtKB-UniRule"/>
</dbReference>
<feature type="domain" description="Lysidine-tRNA(Ile) synthetase C-terminal" evidence="9">
    <location>
        <begin position="399"/>
        <end position="472"/>
    </location>
</feature>
<evidence type="ECO:0000256" key="7">
    <source>
        <dbReference type="ARBA" id="ARBA00048539"/>
    </source>
</evidence>
<gene>
    <name evidence="8 10" type="primary">tilS</name>
    <name evidence="10" type="ORF">GRF59_28700</name>
</gene>
<dbReference type="EC" id="6.3.4.19" evidence="8"/>
<feature type="binding site" evidence="8">
    <location>
        <begin position="35"/>
        <end position="40"/>
    </location>
    <ligand>
        <name>ATP</name>
        <dbReference type="ChEBI" id="CHEBI:30616"/>
    </ligand>
</feature>
<comment type="function">
    <text evidence="8">Ligates lysine onto the cytidine present at position 34 of the AUA codon-specific tRNA(Ile) that contains the anticodon CAU, in an ATP-dependent manner. Cytidine is converted to lysidine, thus changing the amino acid specificity of the tRNA from methionine to isoleucine.</text>
</comment>
<dbReference type="Proteomes" id="UP000460318">
    <property type="component" value="Unassembled WGS sequence"/>
</dbReference>
<keyword evidence="3 8" id="KW-0436">Ligase</keyword>
<accession>A0A7X3IQ63</accession>
<evidence type="ECO:0000256" key="8">
    <source>
        <dbReference type="HAMAP-Rule" id="MF_01161"/>
    </source>
</evidence>
<keyword evidence="4 8" id="KW-0819">tRNA processing</keyword>
<dbReference type="InterPro" id="IPR012795">
    <property type="entry name" value="tRNA_Ile_lys_synt_N"/>
</dbReference>
<dbReference type="Pfam" id="PF01171">
    <property type="entry name" value="ATP_bind_3"/>
    <property type="match status" value="1"/>
</dbReference>
<evidence type="ECO:0000313" key="10">
    <source>
        <dbReference type="EMBL" id="MWV47561.1"/>
    </source>
</evidence>
<evidence type="ECO:0000256" key="2">
    <source>
        <dbReference type="ARBA" id="ARBA00022490"/>
    </source>
</evidence>
<sequence>MESRANLNMLMEHVLHTAGEHGLWLPHDTIIVAVSGGPDSVALLHVLHQISKRYTPLRLICAHVHHGLRAESDREEELVRGLALELGLPFEVARMDIPSYMKESGKGFEEAARDKRYAFLHETAQRYGAASIALAHHADDQAETVLLHLLRGSGLGGIKGMKIKRNEKNVELIRPFLRIYKTDLMSFCKQNGYAYAIDSSNLSNQYRRNAIRLDVLPFLGQYNGQIRQSLVQLADIAGMEDEYMEQAADHAYHDLVQHKDGRLYFQVPSYLALHVALQRRLIKLILNYLSAGIEITDFHKIELIRQGITQNKSTTWSLDIGGGLACIREYDMILFMQKPPEQSKSYTYELQTAVPELCIPEIGKRLNMKVQTPHERYFFNMTGACAEAVFDAGQLIFPLTLRSRLPGDTMKVMGLNGSKKVKDIFIDAKIPPSVRSRIPVLVDGSGNVIWIPGVRRSTHAAVGTQTTDVLHMCLEDTETVEQL</sequence>
<dbReference type="GO" id="GO:0005737">
    <property type="term" value="C:cytoplasm"/>
    <property type="evidence" value="ECO:0007669"/>
    <property type="project" value="UniProtKB-SubCell"/>
</dbReference>
<dbReference type="PANTHER" id="PTHR43033:SF1">
    <property type="entry name" value="TRNA(ILE)-LYSIDINE SYNTHASE-RELATED"/>
    <property type="match status" value="1"/>
</dbReference>
<comment type="catalytic activity">
    <reaction evidence="7 8">
        <text>cytidine(34) in tRNA(Ile2) + L-lysine + ATP = lysidine(34) in tRNA(Ile2) + AMP + diphosphate + H(+)</text>
        <dbReference type="Rhea" id="RHEA:43744"/>
        <dbReference type="Rhea" id="RHEA-COMP:10625"/>
        <dbReference type="Rhea" id="RHEA-COMP:10670"/>
        <dbReference type="ChEBI" id="CHEBI:15378"/>
        <dbReference type="ChEBI" id="CHEBI:30616"/>
        <dbReference type="ChEBI" id="CHEBI:32551"/>
        <dbReference type="ChEBI" id="CHEBI:33019"/>
        <dbReference type="ChEBI" id="CHEBI:82748"/>
        <dbReference type="ChEBI" id="CHEBI:83665"/>
        <dbReference type="ChEBI" id="CHEBI:456215"/>
        <dbReference type="EC" id="6.3.4.19"/>
    </reaction>
</comment>
<evidence type="ECO:0000313" key="11">
    <source>
        <dbReference type="Proteomes" id="UP000460318"/>
    </source>
</evidence>
<dbReference type="SMART" id="SM00977">
    <property type="entry name" value="TilS_C"/>
    <property type="match status" value="1"/>
</dbReference>
<dbReference type="InterPro" id="IPR014729">
    <property type="entry name" value="Rossmann-like_a/b/a_fold"/>
</dbReference>
<dbReference type="SUPFAM" id="SSF56037">
    <property type="entry name" value="PheT/TilS domain"/>
    <property type="match status" value="1"/>
</dbReference>
<evidence type="ECO:0000256" key="3">
    <source>
        <dbReference type="ARBA" id="ARBA00022598"/>
    </source>
</evidence>
<keyword evidence="2 8" id="KW-0963">Cytoplasm</keyword>
<keyword evidence="11" id="KW-1185">Reference proteome</keyword>
<comment type="caution">
    <text evidence="10">The sequence shown here is derived from an EMBL/GenBank/DDBJ whole genome shotgun (WGS) entry which is preliminary data.</text>
</comment>
<evidence type="ECO:0000259" key="9">
    <source>
        <dbReference type="SMART" id="SM00977"/>
    </source>
</evidence>
<comment type="domain">
    <text evidence="8">The N-terminal region contains the highly conserved SGGXDS motif, predicted to be a P-loop motif involved in ATP binding.</text>
</comment>
<reference evidence="10 11" key="1">
    <citation type="submission" date="2019-12" db="EMBL/GenBank/DDBJ databases">
        <title>Paenibacillus sp. nov., an endophytic bacterium isolated from the stem of Dendrobium.</title>
        <authorList>
            <person name="Zhao R."/>
        </authorList>
    </citation>
    <scope>NUCLEOTIDE SEQUENCE [LARGE SCALE GENOMIC DNA]</scope>
    <source>
        <strain evidence="10 11">HJL G12</strain>
    </source>
</reference>
<organism evidence="10 11">
    <name type="scientific">Paenibacillus dendrobii</name>
    <dbReference type="NCBI Taxonomy" id="2691084"/>
    <lineage>
        <taxon>Bacteria</taxon>
        <taxon>Bacillati</taxon>
        <taxon>Bacillota</taxon>
        <taxon>Bacilli</taxon>
        <taxon>Bacillales</taxon>
        <taxon>Paenibacillaceae</taxon>
        <taxon>Paenibacillus</taxon>
    </lineage>
</organism>
<dbReference type="Pfam" id="PF11734">
    <property type="entry name" value="TilS_C"/>
    <property type="match status" value="1"/>
</dbReference>
<keyword evidence="6 8" id="KW-0067">ATP-binding</keyword>
<dbReference type="NCBIfam" id="TIGR02432">
    <property type="entry name" value="lysidine_TilS_N"/>
    <property type="match status" value="1"/>
</dbReference>
<dbReference type="SUPFAM" id="SSF82829">
    <property type="entry name" value="MesJ substrate recognition domain-like"/>
    <property type="match status" value="1"/>
</dbReference>
<dbReference type="GO" id="GO:0006400">
    <property type="term" value="P:tRNA modification"/>
    <property type="evidence" value="ECO:0007669"/>
    <property type="project" value="UniProtKB-UniRule"/>
</dbReference>
<dbReference type="InterPro" id="IPR012094">
    <property type="entry name" value="tRNA_Ile_lys_synt"/>
</dbReference>
<name>A0A7X3IQ63_9BACL</name>
<proteinExistence type="inferred from homology"/>
<evidence type="ECO:0000256" key="4">
    <source>
        <dbReference type="ARBA" id="ARBA00022694"/>
    </source>
</evidence>
<dbReference type="PANTHER" id="PTHR43033">
    <property type="entry name" value="TRNA(ILE)-LYSIDINE SYNTHASE-RELATED"/>
    <property type="match status" value="1"/>
</dbReference>
<evidence type="ECO:0000256" key="1">
    <source>
        <dbReference type="ARBA" id="ARBA00004496"/>
    </source>
</evidence>
<dbReference type="GO" id="GO:0032267">
    <property type="term" value="F:tRNA(Ile)-lysidine synthase activity"/>
    <property type="evidence" value="ECO:0007669"/>
    <property type="project" value="UniProtKB-EC"/>
</dbReference>
<evidence type="ECO:0000256" key="6">
    <source>
        <dbReference type="ARBA" id="ARBA00022840"/>
    </source>
</evidence>
<keyword evidence="5 8" id="KW-0547">Nucleotide-binding</keyword>